<dbReference type="GO" id="GO:0005524">
    <property type="term" value="F:ATP binding"/>
    <property type="evidence" value="ECO:0007669"/>
    <property type="project" value="UniProtKB-UniRule"/>
</dbReference>
<feature type="compositionally biased region" description="Basic and acidic residues" evidence="9">
    <location>
        <begin position="1498"/>
        <end position="1512"/>
    </location>
</feature>
<feature type="region of interest" description="Disordered" evidence="9">
    <location>
        <begin position="1247"/>
        <end position="1287"/>
    </location>
</feature>
<dbReference type="GO" id="GO:0008017">
    <property type="term" value="F:microtubule binding"/>
    <property type="evidence" value="ECO:0007669"/>
    <property type="project" value="InterPro"/>
</dbReference>
<dbReference type="GO" id="GO:0007052">
    <property type="term" value="P:mitotic spindle organization"/>
    <property type="evidence" value="ECO:0000318"/>
    <property type="project" value="GO_Central"/>
</dbReference>
<evidence type="ECO:0000259" key="10">
    <source>
        <dbReference type="PROSITE" id="PS50067"/>
    </source>
</evidence>
<feature type="region of interest" description="Disordered" evidence="9">
    <location>
        <begin position="506"/>
        <end position="546"/>
    </location>
</feature>
<evidence type="ECO:0000256" key="9">
    <source>
        <dbReference type="SAM" id="MobiDB-lite"/>
    </source>
</evidence>
<gene>
    <name evidence="11" type="ORF">KFL_004070100</name>
</gene>
<dbReference type="GO" id="GO:0007018">
    <property type="term" value="P:microtubule-based movement"/>
    <property type="evidence" value="ECO:0007669"/>
    <property type="project" value="InterPro"/>
</dbReference>
<feature type="region of interest" description="Disordered" evidence="9">
    <location>
        <begin position="1052"/>
        <end position="1174"/>
    </location>
</feature>
<keyword evidence="2" id="KW-0963">Cytoplasm</keyword>
<feature type="domain" description="Kinesin motor" evidence="10">
    <location>
        <begin position="20"/>
        <end position="377"/>
    </location>
</feature>
<dbReference type="GO" id="GO:0005875">
    <property type="term" value="C:microtubule associated complex"/>
    <property type="evidence" value="ECO:0000318"/>
    <property type="project" value="GO_Central"/>
</dbReference>
<evidence type="ECO:0000256" key="3">
    <source>
        <dbReference type="ARBA" id="ARBA00022741"/>
    </source>
</evidence>
<dbReference type="GO" id="GO:0003777">
    <property type="term" value="F:microtubule motor activity"/>
    <property type="evidence" value="ECO:0000318"/>
    <property type="project" value="GO_Central"/>
</dbReference>
<feature type="compositionally biased region" description="Basic and acidic residues" evidence="9">
    <location>
        <begin position="1528"/>
        <end position="1547"/>
    </location>
</feature>
<dbReference type="SUPFAM" id="SSF52540">
    <property type="entry name" value="P-loop containing nucleoside triphosphate hydrolases"/>
    <property type="match status" value="1"/>
</dbReference>
<dbReference type="CDD" id="cd01372">
    <property type="entry name" value="KISc_KIF4"/>
    <property type="match status" value="1"/>
</dbReference>
<dbReference type="InterPro" id="IPR019821">
    <property type="entry name" value="Kinesin_motor_CS"/>
</dbReference>
<comment type="similarity">
    <text evidence="7">Belongs to the TRAFAC class myosin-kinesin ATPase superfamily. Kinesin family.</text>
</comment>
<keyword evidence="12" id="KW-1185">Reference proteome</keyword>
<organism evidence="11 12">
    <name type="scientific">Klebsormidium nitens</name>
    <name type="common">Green alga</name>
    <name type="synonym">Ulothrix nitens</name>
    <dbReference type="NCBI Taxonomy" id="105231"/>
    <lineage>
        <taxon>Eukaryota</taxon>
        <taxon>Viridiplantae</taxon>
        <taxon>Streptophyta</taxon>
        <taxon>Klebsormidiophyceae</taxon>
        <taxon>Klebsormidiales</taxon>
        <taxon>Klebsormidiaceae</taxon>
        <taxon>Klebsormidium</taxon>
    </lineage>
</organism>
<evidence type="ECO:0000256" key="4">
    <source>
        <dbReference type="ARBA" id="ARBA00022840"/>
    </source>
</evidence>
<dbReference type="OrthoDB" id="3176171at2759"/>
<evidence type="ECO:0000256" key="2">
    <source>
        <dbReference type="ARBA" id="ARBA00022490"/>
    </source>
</evidence>
<feature type="compositionally biased region" description="Polar residues" evidence="9">
    <location>
        <begin position="1247"/>
        <end position="1262"/>
    </location>
</feature>
<dbReference type="InterPro" id="IPR036961">
    <property type="entry name" value="Kinesin_motor_dom_sf"/>
</dbReference>
<dbReference type="Pfam" id="PF25764">
    <property type="entry name" value="KIF21A_4th"/>
    <property type="match status" value="1"/>
</dbReference>
<dbReference type="PRINTS" id="PR00380">
    <property type="entry name" value="KINESINHEAVY"/>
</dbReference>
<dbReference type="GO" id="GO:0051231">
    <property type="term" value="P:spindle elongation"/>
    <property type="evidence" value="ECO:0000318"/>
    <property type="project" value="GO_Central"/>
</dbReference>
<feature type="coiled-coil region" evidence="8">
    <location>
        <begin position="385"/>
        <end position="472"/>
    </location>
</feature>
<feature type="compositionally biased region" description="Polar residues" evidence="9">
    <location>
        <begin position="1399"/>
        <end position="1410"/>
    </location>
</feature>
<protein>
    <submittedName>
        <fullName evidence="11">Kinesin-like protein</fullName>
    </submittedName>
</protein>
<feature type="region of interest" description="Disordered" evidence="9">
    <location>
        <begin position="1348"/>
        <end position="1547"/>
    </location>
</feature>
<evidence type="ECO:0000313" key="11">
    <source>
        <dbReference type="EMBL" id="GAQ88188.1"/>
    </source>
</evidence>
<evidence type="ECO:0000256" key="7">
    <source>
        <dbReference type="PROSITE-ProRule" id="PRU00283"/>
    </source>
</evidence>
<keyword evidence="5 8" id="KW-0175">Coiled coil</keyword>
<comment type="subcellular location">
    <subcellularLocation>
        <location evidence="1">Cytoplasm</location>
    </subcellularLocation>
</comment>
<dbReference type="Gene3D" id="3.40.850.10">
    <property type="entry name" value="Kinesin motor domain"/>
    <property type="match status" value="1"/>
</dbReference>
<dbReference type="InterPro" id="IPR001752">
    <property type="entry name" value="Kinesin_motor_dom"/>
</dbReference>
<dbReference type="PROSITE" id="PS50067">
    <property type="entry name" value="KINESIN_MOTOR_2"/>
    <property type="match status" value="1"/>
</dbReference>
<feature type="compositionally biased region" description="Polar residues" evidence="9">
    <location>
        <begin position="1482"/>
        <end position="1497"/>
    </location>
</feature>
<feature type="compositionally biased region" description="Polar residues" evidence="9">
    <location>
        <begin position="1348"/>
        <end position="1359"/>
    </location>
</feature>
<keyword evidence="4 7" id="KW-0067">ATP-binding</keyword>
<dbReference type="PANTHER" id="PTHR47969">
    <property type="entry name" value="CHROMOSOME-ASSOCIATED KINESIN KIF4A-RELATED"/>
    <property type="match status" value="1"/>
</dbReference>
<dbReference type="PROSITE" id="PS00411">
    <property type="entry name" value="KINESIN_MOTOR_1"/>
    <property type="match status" value="1"/>
</dbReference>
<evidence type="ECO:0000313" key="12">
    <source>
        <dbReference type="Proteomes" id="UP000054558"/>
    </source>
</evidence>
<name>A0A1Y1IJ92_KLENI</name>
<accession>A0A1Y1IJ92</accession>
<evidence type="ECO:0000256" key="5">
    <source>
        <dbReference type="ARBA" id="ARBA00023054"/>
    </source>
</evidence>
<dbReference type="GO" id="GO:0005737">
    <property type="term" value="C:cytoplasm"/>
    <property type="evidence" value="ECO:0007669"/>
    <property type="project" value="UniProtKB-SubCell"/>
</dbReference>
<dbReference type="PANTHER" id="PTHR47969:SF15">
    <property type="entry name" value="CHROMOSOME-ASSOCIATED KINESIN KIF4A-RELATED"/>
    <property type="match status" value="1"/>
</dbReference>
<feature type="binding site" evidence="7">
    <location>
        <begin position="100"/>
        <end position="107"/>
    </location>
    <ligand>
        <name>ATP</name>
        <dbReference type="ChEBI" id="CHEBI:30616"/>
    </ligand>
</feature>
<dbReference type="SMART" id="SM00129">
    <property type="entry name" value="KISc"/>
    <property type="match status" value="1"/>
</dbReference>
<evidence type="ECO:0000256" key="1">
    <source>
        <dbReference type="ARBA" id="ARBA00004496"/>
    </source>
</evidence>
<proteinExistence type="inferred from homology"/>
<feature type="coiled-coil region" evidence="8">
    <location>
        <begin position="573"/>
        <end position="720"/>
    </location>
</feature>
<dbReference type="OMA" id="MSPSARM"/>
<dbReference type="Pfam" id="PF00225">
    <property type="entry name" value="Kinesin"/>
    <property type="match status" value="1"/>
</dbReference>
<keyword evidence="6 7" id="KW-0505">Motor protein</keyword>
<dbReference type="FunFam" id="3.40.850.10:FF:000236">
    <property type="entry name" value="Kinesin-like protein"/>
    <property type="match status" value="1"/>
</dbReference>
<dbReference type="InterPro" id="IPR027640">
    <property type="entry name" value="Kinesin-like_fam"/>
</dbReference>
<dbReference type="Proteomes" id="UP000054558">
    <property type="component" value="Unassembled WGS sequence"/>
</dbReference>
<dbReference type="STRING" id="105231.A0A1Y1IJ92"/>
<sequence length="1547" mass="166656">MGEGEGGPVHYELEDVSSQNVKVALNIRPLIAQEQIEGCSECITVILGEPQVQLGPERVFTYDSVYGSLGKPLSYLFKDCVAPLVEGLFGGYNGTVLAYGQTGSGKTYTMGSGYTVGGSNSGVIPQAMKMLFELVESKKGKAEFQIRVSYIEIHKEDVRDLLDLVSNIQPSSKAPSAPAVPSCKAPISIRETSDGGITLAGVTEMDVRSIAEMAACLEQGSLCRATGSTSMNSHSSRSHAIFTITLEQRQKLGAGDLASSSSPVVDEDHLCAKLHLVDLAGSERAKRTKADGQRLQEGIHINKGLLALGNVISALGDEKKRKEGGHVPYRDSKLTRLLQDSLGGNSRTVMIACVSPADVNLDETLNTLKYANRARNIKNKPVVNRDASSAEVARLRQQLQLIQAELFCSQAAGGGDSQALRQHISQLETDNAKLRCDVRMAQLATKAAEAKVSDAQTERDRVRLQLEALQNGGSVEDAEKTMSVVEGHLATIRHLEAQLQDVRLRQGSRPSSAVPGRTFSVPASFDTDSPTGLATPPTGLAGENDSPMPGETLEECAAREEAEALAEAKGWEHRLAQERMDQELQDLNRKLEEKEAQMTRAASSDQRMLTLKAHYERVLKEMEEERQTLQGERDRLMASLDSMAGKSDIENTKLKETYRGKIKLLEEQLSELKRKQAASGQLLRLKQRSDESAKRLQEEIQRIKSQKVALQRKMKVESDQFQNWRAAHEKELGQLRKAGRRNEFEMHKLQALHQRQQKVLQRKTEEAAVATKRLKEVLAARKLLPKDPQPQQTGGALAGKSSEAVERQLKAWLEREIEVYVRVQDVRNALQREVVRRKEIAHQLAALRDGEPPVTSSGVFSPRKNAAKLASLQAEVAARSASIAELQAQLLSVEESQKGLSNPAHRWLHVRSMPEARTLLNIMFAATTDSRCQLQSLHGDLEYMHEQVAQYEVDLRSAQEDLRRRRVQETATKLAIKECFQKSPGTGLAKGLEQLERGFQTLNPARPKRRLSSLSPIGRMPLAAAPAPDAALPNPEEGLEGVKATASGYLARRMGPRGDSDGGDCDMETDTDGGEDSGAEDYDDPNDEEYVPGLSPALPAYRRRRGASNGGRRSNLSAGSSAELQLGTADSLDAPGGKKKRPQSGKRRAPSEPGGLGGDSLEGAEGPSDGASEGCQCTGMCKRKCACRAAGGECGPHCGCSVARCANRHGAEEGDVDPAANVAAITMDLAEAMETVELEAALLLGGNQTSPETLEPSRTLSPETPPVTRDEPAATSDGGKSRASAKVEEARALLARHGAKLTQAWLEGAKGGAAKRQPLGAIDKNQMTQAARLGAAKQKRRLYQQTLPNPLTAPNSESPPTEAPPVTGRQSPSESQNGLGAQNQTAVDARSNRPRSANAHVTVSSSSGHRTATAPPDGPQSGDGPLGESSPNVAHWGSGSQAPSGAVPGDRRKRSGSFTGLQQVADILGPQSETPSGRRISGSLTHTVSPAPQVSDQSEARDPPKQSKERVKSPGKGGKAGKHRRAPSRGDGEMRVGGHVDKENYRL</sequence>
<reference evidence="11 12" key="1">
    <citation type="journal article" date="2014" name="Nat. Commun.">
        <title>Klebsormidium flaccidum genome reveals primary factors for plant terrestrial adaptation.</title>
        <authorList>
            <person name="Hori K."/>
            <person name="Maruyama F."/>
            <person name="Fujisawa T."/>
            <person name="Togashi T."/>
            <person name="Yamamoto N."/>
            <person name="Seo M."/>
            <person name="Sato S."/>
            <person name="Yamada T."/>
            <person name="Mori H."/>
            <person name="Tajima N."/>
            <person name="Moriyama T."/>
            <person name="Ikeuchi M."/>
            <person name="Watanabe M."/>
            <person name="Wada H."/>
            <person name="Kobayashi K."/>
            <person name="Saito M."/>
            <person name="Masuda T."/>
            <person name="Sasaki-Sekimoto Y."/>
            <person name="Mashiguchi K."/>
            <person name="Awai K."/>
            <person name="Shimojima M."/>
            <person name="Masuda S."/>
            <person name="Iwai M."/>
            <person name="Nobusawa T."/>
            <person name="Narise T."/>
            <person name="Kondo S."/>
            <person name="Saito H."/>
            <person name="Sato R."/>
            <person name="Murakawa M."/>
            <person name="Ihara Y."/>
            <person name="Oshima-Yamada Y."/>
            <person name="Ohtaka K."/>
            <person name="Satoh M."/>
            <person name="Sonobe K."/>
            <person name="Ishii M."/>
            <person name="Ohtani R."/>
            <person name="Kanamori-Sato M."/>
            <person name="Honoki R."/>
            <person name="Miyazaki D."/>
            <person name="Mochizuki H."/>
            <person name="Umetsu J."/>
            <person name="Higashi K."/>
            <person name="Shibata D."/>
            <person name="Kamiya Y."/>
            <person name="Sato N."/>
            <person name="Nakamura Y."/>
            <person name="Tabata S."/>
            <person name="Ida S."/>
            <person name="Kurokawa K."/>
            <person name="Ohta H."/>
        </authorList>
    </citation>
    <scope>NUCLEOTIDE SEQUENCE [LARGE SCALE GENOMIC DNA]</scope>
    <source>
        <strain evidence="11 12">NIES-2285</strain>
    </source>
</reference>
<evidence type="ECO:0000256" key="6">
    <source>
        <dbReference type="ARBA" id="ARBA00023175"/>
    </source>
</evidence>
<feature type="compositionally biased region" description="Polar residues" evidence="9">
    <location>
        <begin position="1368"/>
        <end position="1386"/>
    </location>
</feature>
<keyword evidence="3 7" id="KW-0547">Nucleotide-binding</keyword>
<feature type="compositionally biased region" description="Basic residues" evidence="9">
    <location>
        <begin position="1137"/>
        <end position="1148"/>
    </location>
</feature>
<dbReference type="InterPro" id="IPR027417">
    <property type="entry name" value="P-loop_NTPase"/>
</dbReference>
<feature type="compositionally biased region" description="Acidic residues" evidence="9">
    <location>
        <begin position="1061"/>
        <end position="1090"/>
    </location>
</feature>
<dbReference type="EMBL" id="DF237356">
    <property type="protein sequence ID" value="GAQ88188.1"/>
    <property type="molecule type" value="Genomic_DNA"/>
</dbReference>
<evidence type="ECO:0000256" key="8">
    <source>
        <dbReference type="SAM" id="Coils"/>
    </source>
</evidence>